<keyword evidence="1" id="KW-0812">Transmembrane</keyword>
<organism evidence="2 3">
    <name type="scientific">Gigaspora margarita</name>
    <dbReference type="NCBI Taxonomy" id="4874"/>
    <lineage>
        <taxon>Eukaryota</taxon>
        <taxon>Fungi</taxon>
        <taxon>Fungi incertae sedis</taxon>
        <taxon>Mucoromycota</taxon>
        <taxon>Glomeromycotina</taxon>
        <taxon>Glomeromycetes</taxon>
        <taxon>Diversisporales</taxon>
        <taxon>Gigasporaceae</taxon>
        <taxon>Gigaspora</taxon>
    </lineage>
</organism>
<feature type="transmembrane region" description="Helical" evidence="1">
    <location>
        <begin position="6"/>
        <end position="26"/>
    </location>
</feature>
<evidence type="ECO:0000256" key="1">
    <source>
        <dbReference type="SAM" id="Phobius"/>
    </source>
</evidence>
<gene>
    <name evidence="2" type="ORF">F8M41_015692</name>
</gene>
<dbReference type="AlphaFoldDB" id="A0A8H3WWC3"/>
<dbReference type="OrthoDB" id="2303120at2759"/>
<name>A0A8H3WWC3_GIGMA</name>
<keyword evidence="1" id="KW-0472">Membrane</keyword>
<dbReference type="Proteomes" id="UP000439903">
    <property type="component" value="Unassembled WGS sequence"/>
</dbReference>
<sequence length="122" mass="13986">MKLQSFYFIAIFIYAYITFALTIEAYTTDTVFDRGFGYCKIWVEDSNEHRIAGDGPSHYGGCSVNYIKNKHQILYFPNQTFWVHAKVLDSAEKGKVRGPFNANTCFSIYGSTSSWLFDEISC</sequence>
<keyword evidence="3" id="KW-1185">Reference proteome</keyword>
<dbReference type="EMBL" id="WTPW01003305">
    <property type="protein sequence ID" value="KAF0347930.1"/>
    <property type="molecule type" value="Genomic_DNA"/>
</dbReference>
<proteinExistence type="predicted"/>
<protein>
    <submittedName>
        <fullName evidence="2">Uncharacterized protein</fullName>
    </submittedName>
</protein>
<reference evidence="2 3" key="1">
    <citation type="journal article" date="2019" name="Environ. Microbiol.">
        <title>At the nexus of three kingdoms: the genome of the mycorrhizal fungus Gigaspora margarita provides insights into plant, endobacterial and fungal interactions.</title>
        <authorList>
            <person name="Venice F."/>
            <person name="Ghignone S."/>
            <person name="Salvioli di Fossalunga A."/>
            <person name="Amselem J."/>
            <person name="Novero M."/>
            <person name="Xianan X."/>
            <person name="Sedzielewska Toro K."/>
            <person name="Morin E."/>
            <person name="Lipzen A."/>
            <person name="Grigoriev I.V."/>
            <person name="Henrissat B."/>
            <person name="Martin F.M."/>
            <person name="Bonfante P."/>
        </authorList>
    </citation>
    <scope>NUCLEOTIDE SEQUENCE [LARGE SCALE GENOMIC DNA]</scope>
    <source>
        <strain evidence="2 3">BEG34</strain>
    </source>
</reference>
<comment type="caution">
    <text evidence="2">The sequence shown here is derived from an EMBL/GenBank/DDBJ whole genome shotgun (WGS) entry which is preliminary data.</text>
</comment>
<accession>A0A8H3WWC3</accession>
<evidence type="ECO:0000313" key="2">
    <source>
        <dbReference type="EMBL" id="KAF0347930.1"/>
    </source>
</evidence>
<evidence type="ECO:0000313" key="3">
    <source>
        <dbReference type="Proteomes" id="UP000439903"/>
    </source>
</evidence>
<keyword evidence="1" id="KW-1133">Transmembrane helix</keyword>